<dbReference type="InterPro" id="IPR004841">
    <property type="entry name" value="AA-permease/SLC12A_dom"/>
</dbReference>
<feature type="transmembrane region" description="Helical" evidence="8">
    <location>
        <begin position="417"/>
        <end position="435"/>
    </location>
</feature>
<protein>
    <submittedName>
        <fullName evidence="10">L-asparagine transporter-like permease</fullName>
    </submittedName>
</protein>
<feature type="transmembrane region" description="Helical" evidence="8">
    <location>
        <begin position="231"/>
        <end position="251"/>
    </location>
</feature>
<name>A0ABS4JDT3_9BACL</name>
<comment type="subcellular location">
    <subcellularLocation>
        <location evidence="1">Membrane</location>
        <topology evidence="1">Multi-pass membrane protein</topology>
    </subcellularLocation>
</comment>
<keyword evidence="11" id="KW-1185">Reference proteome</keyword>
<feature type="transmembrane region" description="Helical" evidence="8">
    <location>
        <begin position="385"/>
        <end position="405"/>
    </location>
</feature>
<gene>
    <name evidence="10" type="ORF">J2Z69_000899</name>
</gene>
<feature type="transmembrane region" description="Helical" evidence="8">
    <location>
        <begin position="441"/>
        <end position="460"/>
    </location>
</feature>
<evidence type="ECO:0000256" key="2">
    <source>
        <dbReference type="ARBA" id="ARBA00022448"/>
    </source>
</evidence>
<feature type="transmembrane region" description="Helical" evidence="8">
    <location>
        <begin position="358"/>
        <end position="379"/>
    </location>
</feature>
<dbReference type="PIRSF" id="PIRSF006060">
    <property type="entry name" value="AA_transporter"/>
    <property type="match status" value="1"/>
</dbReference>
<evidence type="ECO:0000259" key="9">
    <source>
        <dbReference type="Pfam" id="PF00324"/>
    </source>
</evidence>
<evidence type="ECO:0000256" key="3">
    <source>
        <dbReference type="ARBA" id="ARBA00022692"/>
    </source>
</evidence>
<keyword evidence="4" id="KW-0029">Amino-acid transport</keyword>
<dbReference type="Pfam" id="PF00324">
    <property type="entry name" value="AA_permease"/>
    <property type="match status" value="1"/>
</dbReference>
<keyword evidence="6 8" id="KW-0472">Membrane</keyword>
<sequence>MATTKQPNRFRPSAKSKHHSHSIRENSSSTADKANSSNTPTITWWQFALFGGGCTVGTAFFLGSSLAIQKSGYLVLPLFALVAIVTYFVYDALARMTANQPEKGSFRTYAKQAFGRWAGFSNGWVYWASEMLILGASLTALGLFSRFWFPAVPLWIFATGYAVLALLVVILGSQGINKAENMFAIVKIAAVLMFIGVAGVAVFQGGKEVVPLPKTTDAWLKGGWTGAWKGLLYSFYAFSGIEVMGFMAMNLKNPKDAPKSGRIMLIAIAVLYILSIGLAMMFVPIESVTQEESPLILALEAIGIKMLVHILNGVLIIAGFSILVASLYGVSTMLVTLSEDGDAPKLLSKSWGKRKLPIYALGMNAIGMSVSILMALWIPKQIFEHIVTAGGLVLLYVWLFIVASYLKLLKPSVWGQVKSWFAILILLLAALGALLEPAGRTGFWTSLVIVAIIASVTVGMQFKWKKEEKKTA</sequence>
<evidence type="ECO:0000256" key="1">
    <source>
        <dbReference type="ARBA" id="ARBA00004141"/>
    </source>
</evidence>
<evidence type="ECO:0000256" key="5">
    <source>
        <dbReference type="ARBA" id="ARBA00022989"/>
    </source>
</evidence>
<reference evidence="10 11" key="1">
    <citation type="submission" date="2021-03" db="EMBL/GenBank/DDBJ databases">
        <title>Genomic Encyclopedia of Type Strains, Phase IV (KMG-IV): sequencing the most valuable type-strain genomes for metagenomic binning, comparative biology and taxonomic classification.</title>
        <authorList>
            <person name="Goeker M."/>
        </authorList>
    </citation>
    <scope>NUCLEOTIDE SEQUENCE [LARGE SCALE GENOMIC DNA]</scope>
    <source>
        <strain evidence="10 11">DSM 26806</strain>
    </source>
</reference>
<evidence type="ECO:0000256" key="7">
    <source>
        <dbReference type="SAM" id="MobiDB-lite"/>
    </source>
</evidence>
<feature type="region of interest" description="Disordered" evidence="7">
    <location>
        <begin position="1"/>
        <end position="37"/>
    </location>
</feature>
<evidence type="ECO:0000313" key="11">
    <source>
        <dbReference type="Proteomes" id="UP001519288"/>
    </source>
</evidence>
<proteinExistence type="predicted"/>
<dbReference type="Gene3D" id="1.20.1740.10">
    <property type="entry name" value="Amino acid/polyamine transporter I"/>
    <property type="match status" value="1"/>
</dbReference>
<feature type="domain" description="Amino acid permease/ SLC12A" evidence="9">
    <location>
        <begin position="50"/>
        <end position="427"/>
    </location>
</feature>
<dbReference type="PANTHER" id="PTHR43495">
    <property type="entry name" value="GABA PERMEASE"/>
    <property type="match status" value="1"/>
</dbReference>
<keyword evidence="2" id="KW-0813">Transport</keyword>
<keyword evidence="3 8" id="KW-0812">Transmembrane</keyword>
<evidence type="ECO:0000256" key="6">
    <source>
        <dbReference type="ARBA" id="ARBA00023136"/>
    </source>
</evidence>
<dbReference type="RefSeq" id="WP_245338940.1">
    <property type="nucleotide sequence ID" value="NZ_JAGGLD010000001.1"/>
</dbReference>
<evidence type="ECO:0000256" key="8">
    <source>
        <dbReference type="SAM" id="Phobius"/>
    </source>
</evidence>
<evidence type="ECO:0000313" key="10">
    <source>
        <dbReference type="EMBL" id="MBP1999880.1"/>
    </source>
</evidence>
<keyword evidence="5 8" id="KW-1133">Transmembrane helix</keyword>
<dbReference type="PANTHER" id="PTHR43495:SF5">
    <property type="entry name" value="GAMMA-AMINOBUTYRIC ACID PERMEASE"/>
    <property type="match status" value="1"/>
</dbReference>
<feature type="transmembrane region" description="Helical" evidence="8">
    <location>
        <begin position="184"/>
        <end position="203"/>
    </location>
</feature>
<feature type="transmembrane region" description="Helical" evidence="8">
    <location>
        <begin position="154"/>
        <end position="172"/>
    </location>
</feature>
<feature type="transmembrane region" description="Helical" evidence="8">
    <location>
        <begin position="314"/>
        <end position="337"/>
    </location>
</feature>
<feature type="transmembrane region" description="Helical" evidence="8">
    <location>
        <begin position="263"/>
        <end position="285"/>
    </location>
</feature>
<dbReference type="Proteomes" id="UP001519288">
    <property type="component" value="Unassembled WGS sequence"/>
</dbReference>
<comment type="caution">
    <text evidence="10">The sequence shown here is derived from an EMBL/GenBank/DDBJ whole genome shotgun (WGS) entry which is preliminary data.</text>
</comment>
<organism evidence="10 11">
    <name type="scientific">Paenibacillus shirakamiensis</name>
    <dbReference type="NCBI Taxonomy" id="1265935"/>
    <lineage>
        <taxon>Bacteria</taxon>
        <taxon>Bacillati</taxon>
        <taxon>Bacillota</taxon>
        <taxon>Bacilli</taxon>
        <taxon>Bacillales</taxon>
        <taxon>Paenibacillaceae</taxon>
        <taxon>Paenibacillus</taxon>
    </lineage>
</organism>
<feature type="compositionally biased region" description="Polar residues" evidence="7">
    <location>
        <begin position="25"/>
        <end position="37"/>
    </location>
</feature>
<feature type="transmembrane region" description="Helical" evidence="8">
    <location>
        <begin position="47"/>
        <end position="68"/>
    </location>
</feature>
<dbReference type="EMBL" id="JAGGLD010000001">
    <property type="protein sequence ID" value="MBP1999880.1"/>
    <property type="molecule type" value="Genomic_DNA"/>
</dbReference>
<evidence type="ECO:0000256" key="4">
    <source>
        <dbReference type="ARBA" id="ARBA00022970"/>
    </source>
</evidence>
<feature type="compositionally biased region" description="Basic residues" evidence="7">
    <location>
        <begin position="12"/>
        <end position="21"/>
    </location>
</feature>
<accession>A0ABS4JDT3</accession>
<feature type="transmembrane region" description="Helical" evidence="8">
    <location>
        <begin position="124"/>
        <end position="148"/>
    </location>
</feature>
<feature type="transmembrane region" description="Helical" evidence="8">
    <location>
        <begin position="74"/>
        <end position="93"/>
    </location>
</feature>